<feature type="compositionally biased region" description="Basic and acidic residues" evidence="1">
    <location>
        <begin position="308"/>
        <end position="317"/>
    </location>
</feature>
<keyword evidence="2" id="KW-0472">Membrane</keyword>
<evidence type="ECO:0000256" key="2">
    <source>
        <dbReference type="SAM" id="Phobius"/>
    </source>
</evidence>
<feature type="compositionally biased region" description="Basic and acidic residues" evidence="1">
    <location>
        <begin position="333"/>
        <end position="345"/>
    </location>
</feature>
<reference evidence="3 4" key="1">
    <citation type="journal article" date="2020" name="ISME J.">
        <title>Uncovering the hidden diversity of litter-decomposition mechanisms in mushroom-forming fungi.</title>
        <authorList>
            <person name="Floudas D."/>
            <person name="Bentzer J."/>
            <person name="Ahren D."/>
            <person name="Johansson T."/>
            <person name="Persson P."/>
            <person name="Tunlid A."/>
        </authorList>
    </citation>
    <scope>NUCLEOTIDE SEQUENCE [LARGE SCALE GENOMIC DNA]</scope>
    <source>
        <strain evidence="3 4">CBS 406.79</strain>
    </source>
</reference>
<dbReference type="OrthoDB" id="2744793at2759"/>
<dbReference type="Proteomes" id="UP000518752">
    <property type="component" value="Unassembled WGS sequence"/>
</dbReference>
<keyword evidence="4" id="KW-1185">Reference proteome</keyword>
<name>A0A8H5MG09_9AGAR</name>
<comment type="caution">
    <text evidence="3">The sequence shown here is derived from an EMBL/GenBank/DDBJ whole genome shotgun (WGS) entry which is preliminary data.</text>
</comment>
<dbReference type="AlphaFoldDB" id="A0A8H5MG09"/>
<feature type="transmembrane region" description="Helical" evidence="2">
    <location>
        <begin position="229"/>
        <end position="252"/>
    </location>
</feature>
<keyword evidence="2" id="KW-1133">Transmembrane helix</keyword>
<proteinExistence type="predicted"/>
<organism evidence="3 4">
    <name type="scientific">Collybiopsis confluens</name>
    <dbReference type="NCBI Taxonomy" id="2823264"/>
    <lineage>
        <taxon>Eukaryota</taxon>
        <taxon>Fungi</taxon>
        <taxon>Dikarya</taxon>
        <taxon>Basidiomycota</taxon>
        <taxon>Agaricomycotina</taxon>
        <taxon>Agaricomycetes</taxon>
        <taxon>Agaricomycetidae</taxon>
        <taxon>Agaricales</taxon>
        <taxon>Marasmiineae</taxon>
        <taxon>Omphalotaceae</taxon>
        <taxon>Collybiopsis</taxon>
    </lineage>
</organism>
<evidence type="ECO:0000313" key="4">
    <source>
        <dbReference type="Proteomes" id="UP000518752"/>
    </source>
</evidence>
<evidence type="ECO:0000256" key="1">
    <source>
        <dbReference type="SAM" id="MobiDB-lite"/>
    </source>
</evidence>
<feature type="region of interest" description="Disordered" evidence="1">
    <location>
        <begin position="308"/>
        <end position="345"/>
    </location>
</feature>
<accession>A0A8H5MG09</accession>
<protein>
    <submittedName>
        <fullName evidence="3">Uncharacterized protein</fullName>
    </submittedName>
</protein>
<feature type="transmembrane region" description="Helical" evidence="2">
    <location>
        <begin position="56"/>
        <end position="76"/>
    </location>
</feature>
<feature type="transmembrane region" description="Helical" evidence="2">
    <location>
        <begin position="186"/>
        <end position="208"/>
    </location>
</feature>
<sequence>MSPEDQKILAIFGQMFIAGATNTIIVYFTYGVLLLETSILVHFLMNRPKGKANYLMIVYTGLIFVTFTWEICIRIVRFLNLPNCTRVEELDGNLEAQLEQTNDKTLSWRHMGTWVTRLVILWGNCASPSCIVAWRAWFIFRHSRIWKIIILILVVANIGINIAGSILENLEITKSSVEAFDHLNWLLTSVLSLAVHWFATALIGWKAWCHHKTHSEASVHHHSLALRTMLLLIKSGAIFCVIQAVNCLFQLVSLEPNASDSYSFQVASTVVECIWYSASALYPISVFILTQTHNSPVAETLISVQLTETHRDRESDHTSTGTMDSLVPLSPMHAEEERGDSCSFT</sequence>
<keyword evidence="2" id="KW-0812">Transmembrane</keyword>
<evidence type="ECO:0000313" key="3">
    <source>
        <dbReference type="EMBL" id="KAF5392361.1"/>
    </source>
</evidence>
<feature type="transmembrane region" description="Helical" evidence="2">
    <location>
        <begin position="264"/>
        <end position="289"/>
    </location>
</feature>
<feature type="transmembrane region" description="Helical" evidence="2">
    <location>
        <begin position="145"/>
        <end position="166"/>
    </location>
</feature>
<dbReference type="EMBL" id="JAACJN010000006">
    <property type="protein sequence ID" value="KAF5392361.1"/>
    <property type="molecule type" value="Genomic_DNA"/>
</dbReference>
<gene>
    <name evidence="3" type="ORF">D9757_001588</name>
</gene>